<comment type="caution">
    <text evidence="2">The sequence shown here is derived from an EMBL/GenBank/DDBJ whole genome shotgun (WGS) entry which is preliminary data.</text>
</comment>
<organism evidence="2 3">
    <name type="scientific">Diplocloster agilis</name>
    <dbReference type="NCBI Taxonomy" id="2850323"/>
    <lineage>
        <taxon>Bacteria</taxon>
        <taxon>Bacillati</taxon>
        <taxon>Bacillota</taxon>
        <taxon>Clostridia</taxon>
        <taxon>Lachnospirales</taxon>
        <taxon>Lachnospiraceae</taxon>
        <taxon>Diplocloster</taxon>
    </lineage>
</organism>
<accession>A0A949NIF7</accession>
<reference evidence="2" key="1">
    <citation type="submission" date="2021-06" db="EMBL/GenBank/DDBJ databases">
        <title>Description of novel taxa of the family Lachnospiraceae.</title>
        <authorList>
            <person name="Chaplin A.V."/>
            <person name="Sokolova S.R."/>
            <person name="Pikina A.P."/>
            <person name="Korzhanova M."/>
            <person name="Belova V."/>
            <person name="Korostin D."/>
            <person name="Efimov B.A."/>
        </authorList>
    </citation>
    <scope>NUCLEOTIDE SEQUENCE</scope>
    <source>
        <strain evidence="2">ASD5720</strain>
    </source>
</reference>
<keyword evidence="1" id="KW-0175">Coiled coil</keyword>
<proteinExistence type="predicted"/>
<dbReference type="RefSeq" id="WP_238722272.1">
    <property type="nucleotide sequence ID" value="NZ_JAHQCW010000027.1"/>
</dbReference>
<feature type="coiled-coil region" evidence="1">
    <location>
        <begin position="41"/>
        <end position="85"/>
    </location>
</feature>
<evidence type="ECO:0000313" key="3">
    <source>
        <dbReference type="Proteomes" id="UP000712157"/>
    </source>
</evidence>
<dbReference type="EMBL" id="JAHQCW010000027">
    <property type="protein sequence ID" value="MBU9737925.1"/>
    <property type="molecule type" value="Genomic_DNA"/>
</dbReference>
<gene>
    <name evidence="2" type="ORF">KTH89_15380</name>
</gene>
<keyword evidence="3" id="KW-1185">Reference proteome</keyword>
<dbReference type="Proteomes" id="UP000712157">
    <property type="component" value="Unassembled WGS sequence"/>
</dbReference>
<protein>
    <submittedName>
        <fullName evidence="2">Uncharacterized protein</fullName>
    </submittedName>
</protein>
<evidence type="ECO:0000256" key="1">
    <source>
        <dbReference type="SAM" id="Coils"/>
    </source>
</evidence>
<name>A0A949NIF7_9FIRM</name>
<dbReference type="AlphaFoldDB" id="A0A949NIF7"/>
<sequence>MMLDEKDLQAFAEIVDSRVAKTENLVLDELGRTQEYLDRRVEAIQKNLEDLQQYYRIVKLENDTTALVLQMIEALQKDVEKLKQKTA</sequence>
<evidence type="ECO:0000313" key="2">
    <source>
        <dbReference type="EMBL" id="MBU9737925.1"/>
    </source>
</evidence>